<proteinExistence type="predicted"/>
<feature type="domain" description="Restriction endonuclease type IV Mrr" evidence="3">
    <location>
        <begin position="90"/>
        <end position="200"/>
    </location>
</feature>
<feature type="transmembrane region" description="Helical" evidence="1">
    <location>
        <begin position="51"/>
        <end position="72"/>
    </location>
</feature>
<keyword evidence="4" id="KW-0255">Endonuclease</keyword>
<keyword evidence="4" id="KW-0378">Hydrolase</keyword>
<dbReference type="Pfam" id="PF04471">
    <property type="entry name" value="Mrr_cat"/>
    <property type="match status" value="1"/>
</dbReference>
<gene>
    <name evidence="4" type="ORF">IC617_07500</name>
</gene>
<comment type="caution">
    <text evidence="4">The sequence shown here is derived from an EMBL/GenBank/DDBJ whole genome shotgun (WGS) entry which is preliminary data.</text>
</comment>
<dbReference type="GO" id="GO:0005694">
    <property type="term" value="C:chromosome"/>
    <property type="evidence" value="ECO:0007669"/>
    <property type="project" value="InterPro"/>
</dbReference>
<reference evidence="4" key="1">
    <citation type="submission" date="2020-09" db="EMBL/GenBank/DDBJ databases">
        <title>A novel bacterium of genus Neiella, isolated from South China Sea.</title>
        <authorList>
            <person name="Huang H."/>
            <person name="Mo K."/>
            <person name="Hu Y."/>
        </authorList>
    </citation>
    <scope>NUCLEOTIDE SEQUENCE</scope>
    <source>
        <strain evidence="4">HB171785</strain>
    </source>
</reference>
<keyword evidence="1" id="KW-0812">Transmembrane</keyword>
<evidence type="ECO:0000313" key="4">
    <source>
        <dbReference type="EMBL" id="MBD1389265.1"/>
    </source>
</evidence>
<dbReference type="Gene3D" id="3.30.65.10">
    <property type="entry name" value="Bacterial Topoisomerase I, domain 1"/>
    <property type="match status" value="1"/>
</dbReference>
<keyword evidence="1" id="KW-1133">Transmembrane helix</keyword>
<dbReference type="PROSITE" id="PS51257">
    <property type="entry name" value="PROKAR_LIPOPROTEIN"/>
    <property type="match status" value="1"/>
</dbReference>
<dbReference type="Proteomes" id="UP000638014">
    <property type="component" value="Unassembled WGS sequence"/>
</dbReference>
<evidence type="ECO:0000256" key="1">
    <source>
        <dbReference type="SAM" id="Phobius"/>
    </source>
</evidence>
<keyword evidence="4" id="KW-0540">Nuclease</keyword>
<name>A0A8J6ULN0_9GAMM</name>
<sequence>MSKRQNSLIALCLNLPWWVNLLLSCTAYVSLVYVAPNINVSNPILQNMLRALPHVAPIFATLFVFTAALSFIRQRQQLKLLQAQTELDSIRSLSWQRFESLIAAYYRIQGFVVIEQLKPGADGGVDLRLSKGRKLHLVQCKQWRSQKVGIQIVREMYGVQTAEQASSMTIVTTGSYTKDAQEFADSVGVTLIDGEALWPMIRHAQANVQANETEPPPKPEQILSTTRDAKRICPKCNSTLVKRTAKRGANAGNEFFGCSAFPHCRYTEPTNK</sequence>
<dbReference type="InterPro" id="IPR052906">
    <property type="entry name" value="Type_IV_Methyl-Rstrct_Enzyme"/>
</dbReference>
<keyword evidence="1" id="KW-0472">Membrane</keyword>
<evidence type="ECO:0000259" key="2">
    <source>
        <dbReference type="Pfam" id="PF01396"/>
    </source>
</evidence>
<accession>A0A8J6ULN0</accession>
<feature type="domain" description="DNA topoisomerase type IA zn finger" evidence="2">
    <location>
        <begin position="231"/>
        <end position="272"/>
    </location>
</feature>
<dbReference type="GO" id="GO:0006265">
    <property type="term" value="P:DNA topological change"/>
    <property type="evidence" value="ECO:0007669"/>
    <property type="project" value="InterPro"/>
</dbReference>
<dbReference type="InterPro" id="IPR011335">
    <property type="entry name" value="Restrct_endonuc-II-like"/>
</dbReference>
<keyword evidence="5" id="KW-1185">Reference proteome</keyword>
<feature type="transmembrane region" description="Helical" evidence="1">
    <location>
        <begin position="7"/>
        <end position="31"/>
    </location>
</feature>
<evidence type="ECO:0000313" key="5">
    <source>
        <dbReference type="Proteomes" id="UP000638014"/>
    </source>
</evidence>
<dbReference type="SUPFAM" id="SSF52980">
    <property type="entry name" value="Restriction endonuclease-like"/>
    <property type="match status" value="1"/>
</dbReference>
<dbReference type="PANTHER" id="PTHR30015:SF7">
    <property type="entry name" value="TYPE IV METHYL-DIRECTED RESTRICTION ENZYME ECOKMRR"/>
    <property type="match status" value="1"/>
</dbReference>
<dbReference type="GO" id="GO:0003916">
    <property type="term" value="F:DNA topoisomerase activity"/>
    <property type="evidence" value="ECO:0007669"/>
    <property type="project" value="InterPro"/>
</dbReference>
<dbReference type="PANTHER" id="PTHR30015">
    <property type="entry name" value="MRR RESTRICTION SYSTEM PROTEIN"/>
    <property type="match status" value="1"/>
</dbReference>
<dbReference type="EMBL" id="JACXAF010000008">
    <property type="protein sequence ID" value="MBD1389265.1"/>
    <property type="molecule type" value="Genomic_DNA"/>
</dbReference>
<dbReference type="SUPFAM" id="SSF57783">
    <property type="entry name" value="Zinc beta-ribbon"/>
    <property type="match status" value="1"/>
</dbReference>
<dbReference type="AlphaFoldDB" id="A0A8J6ULN0"/>
<dbReference type="Pfam" id="PF01396">
    <property type="entry name" value="Zn_ribbon_Top1"/>
    <property type="match status" value="1"/>
</dbReference>
<dbReference type="GO" id="GO:0009307">
    <property type="term" value="P:DNA restriction-modification system"/>
    <property type="evidence" value="ECO:0007669"/>
    <property type="project" value="InterPro"/>
</dbReference>
<organism evidence="4 5">
    <name type="scientific">Neiella litorisoli</name>
    <dbReference type="NCBI Taxonomy" id="2771431"/>
    <lineage>
        <taxon>Bacteria</taxon>
        <taxon>Pseudomonadati</taxon>
        <taxon>Pseudomonadota</taxon>
        <taxon>Gammaproteobacteria</taxon>
        <taxon>Alteromonadales</taxon>
        <taxon>Echinimonadaceae</taxon>
        <taxon>Neiella</taxon>
    </lineage>
</organism>
<evidence type="ECO:0000259" key="3">
    <source>
        <dbReference type="Pfam" id="PF04471"/>
    </source>
</evidence>
<dbReference type="Gene3D" id="3.40.1350.10">
    <property type="match status" value="1"/>
</dbReference>
<dbReference type="InterPro" id="IPR007560">
    <property type="entry name" value="Restrct_endonuc_IV_Mrr"/>
</dbReference>
<dbReference type="GO" id="GO:0003677">
    <property type="term" value="F:DNA binding"/>
    <property type="evidence" value="ECO:0007669"/>
    <property type="project" value="InterPro"/>
</dbReference>
<dbReference type="InterPro" id="IPR011856">
    <property type="entry name" value="tRNA_endonuc-like_dom_sf"/>
</dbReference>
<protein>
    <submittedName>
        <fullName evidence="4">Restriction endonuclease</fullName>
    </submittedName>
</protein>
<dbReference type="InterPro" id="IPR013498">
    <property type="entry name" value="Topo_IA_Znf"/>
</dbReference>
<dbReference type="RefSeq" id="WP_191144370.1">
    <property type="nucleotide sequence ID" value="NZ_JACXAF010000008.1"/>
</dbReference>
<dbReference type="GO" id="GO:0015666">
    <property type="term" value="F:restriction endodeoxyribonuclease activity"/>
    <property type="evidence" value="ECO:0007669"/>
    <property type="project" value="TreeGrafter"/>
</dbReference>